<evidence type="ECO:0000313" key="1">
    <source>
        <dbReference type="EMBL" id="RIB08508.1"/>
    </source>
</evidence>
<sequence>MVCNVNEELKEETEDERTDTDIETFSSLPLPQFAISILNSSIDMPSTLLDITLFPLSSKNSSSLLLSTILDSPYSNILVSLISLQIKDCQYKKIQVSSPNFGTMEVGMNEFASDADSTINEINRQLRIKKEKDKPLNIRCYSNEAEFTGSNRFDYFYEEHQNRAPKNSDTTQMILKKEILYRNSSNVAFLYSKLSNFALFYTSIWLKYCQNYTNSDLSCIRVLQGPGKTLST</sequence>
<gene>
    <name evidence="1" type="ORF">C2G38_2211492</name>
</gene>
<comment type="caution">
    <text evidence="1">The sequence shown here is derived from an EMBL/GenBank/DDBJ whole genome shotgun (WGS) entry which is preliminary data.</text>
</comment>
<proteinExistence type="predicted"/>
<dbReference type="AlphaFoldDB" id="A0A397UH07"/>
<dbReference type="EMBL" id="QKWP01001500">
    <property type="protein sequence ID" value="RIB08508.1"/>
    <property type="molecule type" value="Genomic_DNA"/>
</dbReference>
<reference evidence="1 2" key="1">
    <citation type="submission" date="2018-06" db="EMBL/GenBank/DDBJ databases">
        <title>Comparative genomics reveals the genomic features of Rhizophagus irregularis, R. cerebriforme, R. diaphanum and Gigaspora rosea, and their symbiotic lifestyle signature.</title>
        <authorList>
            <person name="Morin E."/>
            <person name="San Clemente H."/>
            <person name="Chen E.C.H."/>
            <person name="De La Providencia I."/>
            <person name="Hainaut M."/>
            <person name="Kuo A."/>
            <person name="Kohler A."/>
            <person name="Murat C."/>
            <person name="Tang N."/>
            <person name="Roy S."/>
            <person name="Loubradou J."/>
            <person name="Henrissat B."/>
            <person name="Grigoriev I.V."/>
            <person name="Corradi N."/>
            <person name="Roux C."/>
            <person name="Martin F.M."/>
        </authorList>
    </citation>
    <scope>NUCLEOTIDE SEQUENCE [LARGE SCALE GENOMIC DNA]</scope>
    <source>
        <strain evidence="1 2">DAOM 194757</strain>
    </source>
</reference>
<keyword evidence="2" id="KW-1185">Reference proteome</keyword>
<name>A0A397UH07_9GLOM</name>
<accession>A0A397UH07</accession>
<protein>
    <submittedName>
        <fullName evidence="1">Uncharacterized protein</fullName>
    </submittedName>
</protein>
<organism evidence="1 2">
    <name type="scientific">Gigaspora rosea</name>
    <dbReference type="NCBI Taxonomy" id="44941"/>
    <lineage>
        <taxon>Eukaryota</taxon>
        <taxon>Fungi</taxon>
        <taxon>Fungi incertae sedis</taxon>
        <taxon>Mucoromycota</taxon>
        <taxon>Glomeromycotina</taxon>
        <taxon>Glomeromycetes</taxon>
        <taxon>Diversisporales</taxon>
        <taxon>Gigasporaceae</taxon>
        <taxon>Gigaspora</taxon>
    </lineage>
</organism>
<dbReference type="Proteomes" id="UP000266673">
    <property type="component" value="Unassembled WGS sequence"/>
</dbReference>
<evidence type="ECO:0000313" key="2">
    <source>
        <dbReference type="Proteomes" id="UP000266673"/>
    </source>
</evidence>